<dbReference type="EMBL" id="CP033972">
    <property type="protein sequence ID" value="AZG43719.1"/>
    <property type="molecule type" value="Genomic_DNA"/>
</dbReference>
<keyword evidence="2" id="KW-1185">Reference proteome</keyword>
<gene>
    <name evidence="1" type="ORF">D7316_00288</name>
</gene>
<evidence type="ECO:0000313" key="2">
    <source>
        <dbReference type="Proteomes" id="UP000271469"/>
    </source>
</evidence>
<organism evidence="1 2">
    <name type="scientific">Gordonia insulae</name>
    <dbReference type="NCBI Taxonomy" id="2420509"/>
    <lineage>
        <taxon>Bacteria</taxon>
        <taxon>Bacillati</taxon>
        <taxon>Actinomycetota</taxon>
        <taxon>Actinomycetes</taxon>
        <taxon>Mycobacteriales</taxon>
        <taxon>Gordoniaceae</taxon>
        <taxon>Gordonia</taxon>
    </lineage>
</organism>
<evidence type="ECO:0000313" key="1">
    <source>
        <dbReference type="EMBL" id="AZG43719.1"/>
    </source>
</evidence>
<dbReference type="AlphaFoldDB" id="A0A3G8JGZ6"/>
<evidence type="ECO:0008006" key="3">
    <source>
        <dbReference type="Google" id="ProtNLM"/>
    </source>
</evidence>
<reference evidence="1 2" key="1">
    <citation type="submission" date="2018-11" db="EMBL/GenBank/DDBJ databases">
        <title>Gordonia insulae sp. nov., isolated from an island soil.</title>
        <authorList>
            <person name="Kim Y.S."/>
            <person name="Kim S.B."/>
        </authorList>
    </citation>
    <scope>NUCLEOTIDE SEQUENCE [LARGE SCALE GENOMIC DNA]</scope>
    <source>
        <strain evidence="1 2">MMS17-SY073</strain>
    </source>
</reference>
<protein>
    <recommendedName>
        <fullName evidence="3">Aminoglycoside phosphotransferase domain-containing protein</fullName>
    </recommendedName>
</protein>
<dbReference type="KEGG" id="gom:D7316_00288"/>
<dbReference type="InterPro" id="IPR011009">
    <property type="entry name" value="Kinase-like_dom_sf"/>
</dbReference>
<name>A0A3G8JGZ6_9ACTN</name>
<sequence>MDVAALLGPAGLPVPSLESMLGVPEATVTGIDEVEYDLMALTTGGRWRVGVKTPQGHRCYVVKVARSFALSPILAMIPPDLRDAAIRELPWRIEPDVYRSALHRHMPHGSRLPECHAVVDLDENSAAIWLEFVAHDRSAWTAQRYRDAARLLGRLAASQSIADIADGIGHPGGPGQARMYWAGRLADEFVRSYVDGTAWDDPVVSRHVDAGFRERMSRFIDGAPALLDEIESLPLLSAHGDACPNNLLACDHEFVIIDWAFFSRGRMGFDLSQLVISEIELRKTSPGRLAETQRVCLPAYRAGLVDGGVNVPAAELERAHHIQLAAAHVVSAIPLDLLAAADDADLVPGSTLDLLTADRVAMVRGMLDAIGI</sequence>
<accession>A0A3G8JGZ6</accession>
<dbReference type="Gene3D" id="3.90.1200.10">
    <property type="match status" value="1"/>
</dbReference>
<dbReference type="Proteomes" id="UP000271469">
    <property type="component" value="Chromosome"/>
</dbReference>
<dbReference type="SUPFAM" id="SSF56112">
    <property type="entry name" value="Protein kinase-like (PK-like)"/>
    <property type="match status" value="1"/>
</dbReference>
<proteinExistence type="predicted"/>